<evidence type="ECO:0000256" key="1">
    <source>
        <dbReference type="ARBA" id="ARBA00000316"/>
    </source>
</evidence>
<dbReference type="GO" id="GO:0005829">
    <property type="term" value="C:cytosol"/>
    <property type="evidence" value="ECO:0007669"/>
    <property type="project" value="TreeGrafter"/>
</dbReference>
<dbReference type="GO" id="GO:0030632">
    <property type="term" value="P:D-alanine biosynthetic process"/>
    <property type="evidence" value="ECO:0007669"/>
    <property type="project" value="UniProtKB-UniRule"/>
</dbReference>
<evidence type="ECO:0000313" key="9">
    <source>
        <dbReference type="EMBL" id="MBC8587020.1"/>
    </source>
</evidence>
<proteinExistence type="inferred from homology"/>
<feature type="active site" description="Proton acceptor; specific for L-alanine" evidence="5">
    <location>
        <position position="270"/>
    </location>
</feature>
<comment type="caution">
    <text evidence="9">The sequence shown here is derived from an EMBL/GenBank/DDBJ whole genome shotgun (WGS) entry which is preliminary data.</text>
</comment>
<dbReference type="EMBL" id="JACRTG010000005">
    <property type="protein sequence ID" value="MBC8587020.1"/>
    <property type="molecule type" value="Genomic_DNA"/>
</dbReference>
<evidence type="ECO:0000256" key="4">
    <source>
        <dbReference type="ARBA" id="ARBA00023235"/>
    </source>
</evidence>
<dbReference type="GO" id="GO:0008784">
    <property type="term" value="F:alanine racemase activity"/>
    <property type="evidence" value="ECO:0007669"/>
    <property type="project" value="UniProtKB-UniRule"/>
</dbReference>
<evidence type="ECO:0000256" key="7">
    <source>
        <dbReference type="PIRSR" id="PIRSR600821-52"/>
    </source>
</evidence>
<dbReference type="Pfam" id="PF00842">
    <property type="entry name" value="Ala_racemase_C"/>
    <property type="match status" value="1"/>
</dbReference>
<dbReference type="SMART" id="SM01005">
    <property type="entry name" value="Ala_racemase_C"/>
    <property type="match status" value="1"/>
</dbReference>
<keyword evidence="4 5" id="KW-0413">Isomerase</keyword>
<dbReference type="AlphaFoldDB" id="A0A926EVJ7"/>
<feature type="modified residue" description="N6-(pyridoxal phosphate)lysine" evidence="5 6">
    <location>
        <position position="41"/>
    </location>
</feature>
<dbReference type="PANTHER" id="PTHR30511">
    <property type="entry name" value="ALANINE RACEMASE"/>
    <property type="match status" value="1"/>
</dbReference>
<dbReference type="Proteomes" id="UP000601171">
    <property type="component" value="Unassembled WGS sequence"/>
</dbReference>
<keyword evidence="10" id="KW-1185">Reference proteome</keyword>
<evidence type="ECO:0000313" key="10">
    <source>
        <dbReference type="Proteomes" id="UP000601171"/>
    </source>
</evidence>
<protein>
    <recommendedName>
        <fullName evidence="5">Alanine racemase</fullName>
        <ecNumber evidence="5">5.1.1.1</ecNumber>
    </recommendedName>
</protein>
<feature type="active site" description="Proton acceptor; specific for D-alanine" evidence="5">
    <location>
        <position position="41"/>
    </location>
</feature>
<dbReference type="PRINTS" id="PR00992">
    <property type="entry name" value="ALARACEMASE"/>
</dbReference>
<feature type="binding site" evidence="5 7">
    <location>
        <position position="139"/>
    </location>
    <ligand>
        <name>substrate</name>
    </ligand>
</feature>
<dbReference type="InterPro" id="IPR011079">
    <property type="entry name" value="Ala_racemase_C"/>
</dbReference>
<dbReference type="GO" id="GO:0030170">
    <property type="term" value="F:pyridoxal phosphate binding"/>
    <property type="evidence" value="ECO:0007669"/>
    <property type="project" value="UniProtKB-UniRule"/>
</dbReference>
<dbReference type="FunFam" id="2.40.37.10:FF:000006">
    <property type="entry name" value="Alanine racemase"/>
    <property type="match status" value="1"/>
</dbReference>
<dbReference type="NCBIfam" id="TIGR00492">
    <property type="entry name" value="alr"/>
    <property type="match status" value="1"/>
</dbReference>
<evidence type="ECO:0000259" key="8">
    <source>
        <dbReference type="SMART" id="SM01005"/>
    </source>
</evidence>
<dbReference type="Gene3D" id="2.40.37.10">
    <property type="entry name" value="Lyase, Ornithine Decarboxylase, Chain A, domain 1"/>
    <property type="match status" value="1"/>
</dbReference>
<dbReference type="Gene3D" id="3.20.20.10">
    <property type="entry name" value="Alanine racemase"/>
    <property type="match status" value="1"/>
</dbReference>
<comment type="similarity">
    <text evidence="5">Belongs to the alanine racemase family.</text>
</comment>
<dbReference type="GO" id="GO:0009252">
    <property type="term" value="P:peptidoglycan biosynthetic process"/>
    <property type="evidence" value="ECO:0007669"/>
    <property type="project" value="TreeGrafter"/>
</dbReference>
<dbReference type="FunFam" id="3.20.20.10:FF:000002">
    <property type="entry name" value="Alanine racemase"/>
    <property type="match status" value="1"/>
</dbReference>
<dbReference type="InterPro" id="IPR000821">
    <property type="entry name" value="Ala_racemase"/>
</dbReference>
<feature type="binding site" evidence="5 7">
    <location>
        <position position="318"/>
    </location>
    <ligand>
        <name>substrate</name>
    </ligand>
</feature>
<sequence>MDNLREVRPVYLEINMDNLTNNYNEIRRIVNPNTKIMAVIKANAYGHGSVELAKMYEKIGVDRLAVSIISEAVELRREGIKIPIQLLNYTPESQLGLVIDNDIIQGIYTYEDAKLLSDLAVKKGKKAKIHIKIDTGMGRIGFLPNEDSIKEIVKIHKLPKLEMEGMFTHFAKADETDKSFTKIQFERFNWVSEKLEENGIELKVKHVSNSAAIIDLPEYNLDLVRPGIILYGYYPSDEVNKNKINLKPAMTLKSKISNIKTVPEGTGISYGHIYSTSKKSVIATVPIGYADGYSRILSGKADVCINNKRAPIVGRICMDQMMVDITGIDNANIGDEVVLFGYDNESYPRVEELASLLGTINYEFICMMGRRIPRVFIKDNEIIEIKDYLEC</sequence>
<comment type="catalytic activity">
    <reaction evidence="1 5">
        <text>L-alanine = D-alanine</text>
        <dbReference type="Rhea" id="RHEA:20249"/>
        <dbReference type="ChEBI" id="CHEBI:57416"/>
        <dbReference type="ChEBI" id="CHEBI:57972"/>
        <dbReference type="EC" id="5.1.1.1"/>
    </reaction>
</comment>
<dbReference type="SUPFAM" id="SSF51419">
    <property type="entry name" value="PLP-binding barrel"/>
    <property type="match status" value="1"/>
</dbReference>
<dbReference type="InterPro" id="IPR020622">
    <property type="entry name" value="Ala_racemase_pyridoxalP-BS"/>
</dbReference>
<dbReference type="InterPro" id="IPR029066">
    <property type="entry name" value="PLP-binding_barrel"/>
</dbReference>
<dbReference type="RefSeq" id="WP_262428491.1">
    <property type="nucleotide sequence ID" value="NZ_JACRTG010000005.1"/>
</dbReference>
<comment type="pathway">
    <text evidence="5">Amino-acid biosynthesis; D-alanine biosynthesis; D-alanine from L-alanine: step 1/1.</text>
</comment>
<dbReference type="CDD" id="cd00430">
    <property type="entry name" value="PLPDE_III_AR"/>
    <property type="match status" value="1"/>
</dbReference>
<organism evidence="9 10">
    <name type="scientific">Paratissierella segnis</name>
    <dbReference type="NCBI Taxonomy" id="2763679"/>
    <lineage>
        <taxon>Bacteria</taxon>
        <taxon>Bacillati</taxon>
        <taxon>Bacillota</taxon>
        <taxon>Tissierellia</taxon>
        <taxon>Tissierellales</taxon>
        <taxon>Tissierellaceae</taxon>
        <taxon>Paratissierella</taxon>
    </lineage>
</organism>
<dbReference type="Pfam" id="PF01168">
    <property type="entry name" value="Ala_racemase_N"/>
    <property type="match status" value="1"/>
</dbReference>
<accession>A0A926EVJ7</accession>
<evidence type="ECO:0000256" key="6">
    <source>
        <dbReference type="PIRSR" id="PIRSR600821-50"/>
    </source>
</evidence>
<dbReference type="InterPro" id="IPR001608">
    <property type="entry name" value="Ala_racemase_N"/>
</dbReference>
<comment type="cofactor">
    <cofactor evidence="2 5 6">
        <name>pyridoxal 5'-phosphate</name>
        <dbReference type="ChEBI" id="CHEBI:597326"/>
    </cofactor>
</comment>
<dbReference type="HAMAP" id="MF_01201">
    <property type="entry name" value="Ala_racemase"/>
    <property type="match status" value="1"/>
</dbReference>
<dbReference type="PANTHER" id="PTHR30511:SF0">
    <property type="entry name" value="ALANINE RACEMASE, CATABOLIC-RELATED"/>
    <property type="match status" value="1"/>
</dbReference>
<dbReference type="PROSITE" id="PS00395">
    <property type="entry name" value="ALANINE_RACEMASE"/>
    <property type="match status" value="1"/>
</dbReference>
<evidence type="ECO:0000256" key="3">
    <source>
        <dbReference type="ARBA" id="ARBA00022898"/>
    </source>
</evidence>
<name>A0A926EVJ7_9FIRM</name>
<feature type="domain" description="Alanine racemase C-terminal" evidence="8">
    <location>
        <begin position="249"/>
        <end position="377"/>
    </location>
</feature>
<keyword evidence="3 5" id="KW-0663">Pyridoxal phosphate</keyword>
<gene>
    <name evidence="9" type="primary">alr</name>
    <name evidence="9" type="ORF">H8707_02025</name>
</gene>
<dbReference type="EC" id="5.1.1.1" evidence="5"/>
<dbReference type="InterPro" id="IPR009006">
    <property type="entry name" value="Ala_racemase/Decarboxylase_C"/>
</dbReference>
<comment type="function">
    <text evidence="5">Catalyzes the interconversion of L-alanine and D-alanine. May also act on other amino acids.</text>
</comment>
<evidence type="ECO:0000256" key="5">
    <source>
        <dbReference type="HAMAP-Rule" id="MF_01201"/>
    </source>
</evidence>
<reference evidence="9" key="1">
    <citation type="submission" date="2020-08" db="EMBL/GenBank/DDBJ databases">
        <title>Genome public.</title>
        <authorList>
            <person name="Liu C."/>
            <person name="Sun Q."/>
        </authorList>
    </citation>
    <scope>NUCLEOTIDE SEQUENCE</scope>
    <source>
        <strain evidence="9">BX21</strain>
    </source>
</reference>
<dbReference type="SUPFAM" id="SSF50621">
    <property type="entry name" value="Alanine racemase C-terminal domain-like"/>
    <property type="match status" value="1"/>
</dbReference>
<evidence type="ECO:0000256" key="2">
    <source>
        <dbReference type="ARBA" id="ARBA00001933"/>
    </source>
</evidence>